<comment type="caution">
    <text evidence="2">The sequence shown here is derived from an EMBL/GenBank/DDBJ whole genome shotgun (WGS) entry which is preliminary data.</text>
</comment>
<keyword evidence="2" id="KW-0378">Hydrolase</keyword>
<dbReference type="Gene3D" id="3.40.50.1820">
    <property type="entry name" value="alpha/beta hydrolase"/>
    <property type="match status" value="1"/>
</dbReference>
<reference evidence="2 3" key="1">
    <citation type="submission" date="2019-01" db="EMBL/GenBank/DDBJ databases">
        <authorList>
            <person name="Chen W.-M."/>
        </authorList>
    </citation>
    <scope>NUCLEOTIDE SEQUENCE [LARGE SCALE GENOMIC DNA]</scope>
    <source>
        <strain evidence="2 3">ICH-3</strain>
    </source>
</reference>
<organism evidence="2 3">
    <name type="scientific">Rubrivivax albus</name>
    <dbReference type="NCBI Taxonomy" id="2499835"/>
    <lineage>
        <taxon>Bacteria</taxon>
        <taxon>Pseudomonadati</taxon>
        <taxon>Pseudomonadota</taxon>
        <taxon>Betaproteobacteria</taxon>
        <taxon>Burkholderiales</taxon>
        <taxon>Sphaerotilaceae</taxon>
        <taxon>Rubrivivax</taxon>
    </lineage>
</organism>
<dbReference type="PANTHER" id="PTHR43433:SF4">
    <property type="entry name" value="NON-HEME CHLOROPEROXIDASE-RELATED"/>
    <property type="match status" value="1"/>
</dbReference>
<dbReference type="AlphaFoldDB" id="A0A3S2TN76"/>
<dbReference type="Pfam" id="PF00561">
    <property type="entry name" value="Abhydrolase_1"/>
    <property type="match status" value="1"/>
</dbReference>
<gene>
    <name evidence="2" type="ORF">ENE75_08890</name>
</gene>
<feature type="domain" description="AB hydrolase-1" evidence="1">
    <location>
        <begin position="57"/>
        <end position="219"/>
    </location>
</feature>
<name>A0A3S2TN76_9BURK</name>
<dbReference type="OrthoDB" id="2086224at2"/>
<protein>
    <submittedName>
        <fullName evidence="2">Alpha/beta fold hydrolase</fullName>
    </submittedName>
</protein>
<dbReference type="GO" id="GO:0016787">
    <property type="term" value="F:hydrolase activity"/>
    <property type="evidence" value="ECO:0007669"/>
    <property type="project" value="UniProtKB-KW"/>
</dbReference>
<dbReference type="EMBL" id="SACT01000002">
    <property type="protein sequence ID" value="RVT52536.1"/>
    <property type="molecule type" value="Genomic_DNA"/>
</dbReference>
<sequence>MIPLVLLPGLACDAALFRDQVPALQARAALGRVQVADVHTREATLPAMAARLLAEHPGPLALAGASMGGMLALHVWRLAPERVRGLALLGTTARADTPAQIRLRNEGIAAFQAGRMDEVLTANLVFAFHPTNAGRLAADYGAMIRRAGVAQLVAQNRAVMAREDLRPHLADIACPLLVMGGDSDGLTPPDCAREIAAAVPQAQLEILADCGHMLTWERPEPVTDALTTWWRSLA</sequence>
<dbReference type="Proteomes" id="UP000288178">
    <property type="component" value="Unassembled WGS sequence"/>
</dbReference>
<dbReference type="SUPFAM" id="SSF53474">
    <property type="entry name" value="alpha/beta-Hydrolases"/>
    <property type="match status" value="1"/>
</dbReference>
<proteinExistence type="predicted"/>
<evidence type="ECO:0000313" key="2">
    <source>
        <dbReference type="EMBL" id="RVT52536.1"/>
    </source>
</evidence>
<evidence type="ECO:0000259" key="1">
    <source>
        <dbReference type="Pfam" id="PF00561"/>
    </source>
</evidence>
<dbReference type="InterPro" id="IPR050471">
    <property type="entry name" value="AB_hydrolase"/>
</dbReference>
<accession>A0A3S2TN76</accession>
<dbReference type="InterPro" id="IPR000073">
    <property type="entry name" value="AB_hydrolase_1"/>
</dbReference>
<dbReference type="RefSeq" id="WP_128197909.1">
    <property type="nucleotide sequence ID" value="NZ_SACT01000002.1"/>
</dbReference>
<evidence type="ECO:0000313" key="3">
    <source>
        <dbReference type="Proteomes" id="UP000288178"/>
    </source>
</evidence>
<keyword evidence="3" id="KW-1185">Reference proteome</keyword>
<dbReference type="PANTHER" id="PTHR43433">
    <property type="entry name" value="HYDROLASE, ALPHA/BETA FOLD FAMILY PROTEIN"/>
    <property type="match status" value="1"/>
</dbReference>
<dbReference type="InterPro" id="IPR029058">
    <property type="entry name" value="AB_hydrolase_fold"/>
</dbReference>